<dbReference type="Proteomes" id="UP000325003">
    <property type="component" value="Unassembled WGS sequence"/>
</dbReference>
<proteinExistence type="inferred from homology"/>
<gene>
    <name evidence="9" type="ORF">F0U44_21135</name>
</gene>
<dbReference type="Gene3D" id="1.10.1370.10">
    <property type="entry name" value="Neurolysin, domain 3"/>
    <property type="match status" value="1"/>
</dbReference>
<dbReference type="RefSeq" id="WP_149730362.1">
    <property type="nucleotide sequence ID" value="NZ_VUJV01000009.1"/>
</dbReference>
<dbReference type="PANTHER" id="PTHR11804">
    <property type="entry name" value="PROTEASE M3 THIMET OLIGOPEPTIDASE-RELATED"/>
    <property type="match status" value="1"/>
</dbReference>
<keyword evidence="6 7" id="KW-0482">Metalloprotease</keyword>
<keyword evidence="4 7" id="KW-0378">Hydrolase</keyword>
<evidence type="ECO:0000313" key="9">
    <source>
        <dbReference type="EMBL" id="KAA1415488.1"/>
    </source>
</evidence>
<dbReference type="PANTHER" id="PTHR11804:SF84">
    <property type="entry name" value="SACCHAROLYSIN"/>
    <property type="match status" value="1"/>
</dbReference>
<reference evidence="9 10" key="1">
    <citation type="submission" date="2019-09" db="EMBL/GenBank/DDBJ databases">
        <title>Nocardioides panacisoli sp. nov., isolated from the soil of a ginseng field.</title>
        <authorList>
            <person name="Cho C."/>
        </authorList>
    </citation>
    <scope>NUCLEOTIDE SEQUENCE [LARGE SCALE GENOMIC DNA]</scope>
    <source>
        <strain evidence="9 10">BN130099</strain>
    </source>
</reference>
<evidence type="ECO:0000256" key="3">
    <source>
        <dbReference type="ARBA" id="ARBA00022723"/>
    </source>
</evidence>
<dbReference type="CDD" id="cd06455">
    <property type="entry name" value="M3A_TOP"/>
    <property type="match status" value="1"/>
</dbReference>
<evidence type="ECO:0000259" key="8">
    <source>
        <dbReference type="Pfam" id="PF01432"/>
    </source>
</evidence>
<name>A0A5B1L5Q1_9ACTN</name>
<dbReference type="InterPro" id="IPR024077">
    <property type="entry name" value="Neurolysin/TOP_dom2"/>
</dbReference>
<dbReference type="AlphaFoldDB" id="A0A5B1L5Q1"/>
<evidence type="ECO:0000313" key="10">
    <source>
        <dbReference type="Proteomes" id="UP000325003"/>
    </source>
</evidence>
<organism evidence="9 10">
    <name type="scientific">Nocardioides humilatus</name>
    <dbReference type="NCBI Taxonomy" id="2607660"/>
    <lineage>
        <taxon>Bacteria</taxon>
        <taxon>Bacillati</taxon>
        <taxon>Actinomycetota</taxon>
        <taxon>Actinomycetes</taxon>
        <taxon>Propionibacteriales</taxon>
        <taxon>Nocardioidaceae</taxon>
        <taxon>Nocardioides</taxon>
    </lineage>
</organism>
<keyword evidence="5 7" id="KW-0862">Zinc</keyword>
<evidence type="ECO:0000256" key="7">
    <source>
        <dbReference type="RuleBase" id="RU003435"/>
    </source>
</evidence>
<dbReference type="GO" id="GO:0006508">
    <property type="term" value="P:proteolysis"/>
    <property type="evidence" value="ECO:0007669"/>
    <property type="project" value="UniProtKB-KW"/>
</dbReference>
<dbReference type="GO" id="GO:0004222">
    <property type="term" value="F:metalloendopeptidase activity"/>
    <property type="evidence" value="ECO:0007669"/>
    <property type="project" value="InterPro"/>
</dbReference>
<dbReference type="GO" id="GO:0006518">
    <property type="term" value="P:peptide metabolic process"/>
    <property type="evidence" value="ECO:0007669"/>
    <property type="project" value="TreeGrafter"/>
</dbReference>
<dbReference type="Gene3D" id="3.40.390.10">
    <property type="entry name" value="Collagenase (Catalytic Domain)"/>
    <property type="match status" value="1"/>
</dbReference>
<dbReference type="InterPro" id="IPR045090">
    <property type="entry name" value="Pept_M3A_M3B"/>
</dbReference>
<keyword evidence="2 7" id="KW-0645">Protease</keyword>
<evidence type="ECO:0000256" key="1">
    <source>
        <dbReference type="ARBA" id="ARBA00006040"/>
    </source>
</evidence>
<comment type="similarity">
    <text evidence="1 7">Belongs to the peptidase M3 family.</text>
</comment>
<evidence type="ECO:0000256" key="2">
    <source>
        <dbReference type="ARBA" id="ARBA00022670"/>
    </source>
</evidence>
<dbReference type="GO" id="GO:0046872">
    <property type="term" value="F:metal ion binding"/>
    <property type="evidence" value="ECO:0007669"/>
    <property type="project" value="UniProtKB-UniRule"/>
</dbReference>
<reference evidence="9 10" key="2">
    <citation type="submission" date="2019-09" db="EMBL/GenBank/DDBJ databases">
        <authorList>
            <person name="Jin C."/>
        </authorList>
    </citation>
    <scope>NUCLEOTIDE SEQUENCE [LARGE SCALE GENOMIC DNA]</scope>
    <source>
        <strain evidence="9 10">BN130099</strain>
    </source>
</reference>
<keyword evidence="10" id="KW-1185">Reference proteome</keyword>
<dbReference type="InterPro" id="IPR001567">
    <property type="entry name" value="Pept_M3A_M3B_dom"/>
</dbReference>
<dbReference type="Pfam" id="PF01432">
    <property type="entry name" value="Peptidase_M3"/>
    <property type="match status" value="1"/>
</dbReference>
<accession>A0A5B1L5Q1</accession>
<dbReference type="SUPFAM" id="SSF55486">
    <property type="entry name" value="Metalloproteases ('zincins'), catalytic domain"/>
    <property type="match status" value="1"/>
</dbReference>
<protein>
    <submittedName>
        <fullName evidence="9">Zn-dependent oligopeptidase</fullName>
    </submittedName>
</protein>
<evidence type="ECO:0000256" key="6">
    <source>
        <dbReference type="ARBA" id="ARBA00023049"/>
    </source>
</evidence>
<keyword evidence="3 7" id="KW-0479">Metal-binding</keyword>
<dbReference type="InterPro" id="IPR024079">
    <property type="entry name" value="MetalloPept_cat_dom_sf"/>
</dbReference>
<evidence type="ECO:0000256" key="4">
    <source>
        <dbReference type="ARBA" id="ARBA00022801"/>
    </source>
</evidence>
<comment type="cofactor">
    <cofactor evidence="7">
        <name>Zn(2+)</name>
        <dbReference type="ChEBI" id="CHEBI:29105"/>
    </cofactor>
    <text evidence="7">Binds 1 zinc ion.</text>
</comment>
<feature type="domain" description="Peptidase M3A/M3B catalytic" evidence="8">
    <location>
        <begin position="217"/>
        <end position="644"/>
    </location>
</feature>
<comment type="caution">
    <text evidence="9">The sequence shown here is derived from an EMBL/GenBank/DDBJ whole genome shotgun (WGS) entry which is preliminary data.</text>
</comment>
<evidence type="ECO:0000256" key="5">
    <source>
        <dbReference type="ARBA" id="ARBA00022833"/>
    </source>
</evidence>
<dbReference type="EMBL" id="VUJV01000009">
    <property type="protein sequence ID" value="KAA1415488.1"/>
    <property type="molecule type" value="Genomic_DNA"/>
</dbReference>
<sequence>MTLEPITLPAAEDNASWTEWVLTRTREQLDAARELVRAVRTSPPDDPMAALRAWDRASGHLGNIAASGSLIGNVHPDEEVRALADAAEQEARRLGTEWSLDRGLYEAFAALDGTVIADDAAATRLLEKVRKDFRRSGVDQDDETRERISKIRDRLTELDQEFSKITRDDVRTIRVELARLAGLPDDWLASHPADADGLVTVTTDYPDAIPVRMFALDQDVRREIQTAFLQRGWPTAEPLLEEMFGLRQEVASLVGYDDWPSYDTDVKMIGTGAAIPEFIEKITAAAQGPMEADLEVLLERYRRDYPDAAEIPIYDSFFYQERVREERYDVDAQLVRTYFAFPKVRQGLLDVTGRLFGLRYEAVDVPTWHADVASYDVFRADGDESIGRIHLDLHPREGKYKHAAQFTLTEGVEGEQLPEGVLVCNFSRGLMEHDHVTTLFHEFGHLLHHVLGGHGQWYRFAGVATEWDFVEAPSQMLEEWAWDPEVLRSFATNEAGEPIPTELVEAMRRSDDYGKGIYARTQMFYAAMSYYFHADEARRAAGEPVASLTDRMVALQQQYGALPYLDGTHMFAAFGHLGGYSSAYYTYMWSLVIAKDMFSAFDTGDMFAPDVAARYRDRVLAPGGLQDAADLVADFLGRPYSFDSYAAWLAR</sequence>